<dbReference type="GO" id="GO:0016747">
    <property type="term" value="F:acyltransferase activity, transferring groups other than amino-acyl groups"/>
    <property type="evidence" value="ECO:0007669"/>
    <property type="project" value="InterPro"/>
</dbReference>
<evidence type="ECO:0000313" key="3">
    <source>
        <dbReference type="Proteomes" id="UP000182077"/>
    </source>
</evidence>
<proteinExistence type="predicted"/>
<dbReference type="RefSeq" id="WP_071858566.1">
    <property type="nucleotide sequence ID" value="NZ_JBHSHK010000007.1"/>
</dbReference>
<dbReference type="InterPro" id="IPR016181">
    <property type="entry name" value="Acyl_CoA_acyltransferase"/>
</dbReference>
<dbReference type="InterPro" id="IPR000182">
    <property type="entry name" value="GNAT_dom"/>
</dbReference>
<evidence type="ECO:0000259" key="1">
    <source>
        <dbReference type="PROSITE" id="PS51186"/>
    </source>
</evidence>
<dbReference type="EMBL" id="JXKQ01000012">
    <property type="protein sequence ID" value="OJG44012.1"/>
    <property type="molecule type" value="Genomic_DNA"/>
</dbReference>
<dbReference type="PROSITE" id="PS51186">
    <property type="entry name" value="GNAT"/>
    <property type="match status" value="1"/>
</dbReference>
<reference evidence="2 3" key="1">
    <citation type="submission" date="2014-12" db="EMBL/GenBank/DDBJ databases">
        <title>Draft genome sequences of 29 type strains of Enterococci.</title>
        <authorList>
            <person name="Zhong Z."/>
            <person name="Sun Z."/>
            <person name="Liu W."/>
            <person name="Zhang W."/>
            <person name="Zhang H."/>
        </authorList>
    </citation>
    <scope>NUCLEOTIDE SEQUENCE [LARGE SCALE GENOMIC DNA]</scope>
    <source>
        <strain evidence="2 3">DSM 17122</strain>
    </source>
</reference>
<dbReference type="Gene3D" id="3.40.630.30">
    <property type="match status" value="1"/>
</dbReference>
<dbReference type="Proteomes" id="UP000182077">
    <property type="component" value="Unassembled WGS sequence"/>
</dbReference>
<accession>A0A1L8TIR7</accession>
<dbReference type="Pfam" id="PF00583">
    <property type="entry name" value="Acetyltransf_1"/>
    <property type="match status" value="1"/>
</dbReference>
<dbReference type="CDD" id="cd04301">
    <property type="entry name" value="NAT_SF"/>
    <property type="match status" value="1"/>
</dbReference>
<feature type="domain" description="N-acetyltransferase" evidence="1">
    <location>
        <begin position="6"/>
        <end position="173"/>
    </location>
</feature>
<protein>
    <recommendedName>
        <fullName evidence="1">N-acetyltransferase domain-containing protein</fullName>
    </recommendedName>
</protein>
<keyword evidence="3" id="KW-1185">Reference proteome</keyword>
<name>A0A1L8TIR7_9ENTE</name>
<evidence type="ECO:0000313" key="2">
    <source>
        <dbReference type="EMBL" id="OJG44012.1"/>
    </source>
</evidence>
<dbReference type="PANTHER" id="PTHR43415">
    <property type="entry name" value="SPERMIDINE N(1)-ACETYLTRANSFERASE"/>
    <property type="match status" value="1"/>
</dbReference>
<dbReference type="STRING" id="249189.RV04_GL000610"/>
<sequence>MSEVEITLREAIPDDAVEIQKVSRKIAKETDFLIMDENGLGLTEELLQLQLADLYESENNILLLALIDEQIVGMASVKAGTEKIIAHIGEIGISILKEFWGIGLGSALLDELIYWSAEQSPLRRLELTVQKRNERAVHLYQKFGFETEAVMKRGACDQQGAFIDVLLMSKLID</sequence>
<dbReference type="OrthoDB" id="948250at2"/>
<comment type="caution">
    <text evidence="2">The sequence shown here is derived from an EMBL/GenBank/DDBJ whole genome shotgun (WGS) entry which is preliminary data.</text>
</comment>
<dbReference type="PANTHER" id="PTHR43415:SF3">
    <property type="entry name" value="GNAT-FAMILY ACETYLTRANSFERASE"/>
    <property type="match status" value="1"/>
</dbReference>
<dbReference type="SUPFAM" id="SSF55729">
    <property type="entry name" value="Acyl-CoA N-acyltransferases (Nat)"/>
    <property type="match status" value="1"/>
</dbReference>
<dbReference type="AlphaFoldDB" id="A0A1L8TIR7"/>
<gene>
    <name evidence="2" type="ORF">RV04_GL000610</name>
</gene>
<organism evidence="2 3">
    <name type="scientific">Enterococcus hermanniensis</name>
    <dbReference type="NCBI Taxonomy" id="249189"/>
    <lineage>
        <taxon>Bacteria</taxon>
        <taxon>Bacillati</taxon>
        <taxon>Bacillota</taxon>
        <taxon>Bacilli</taxon>
        <taxon>Lactobacillales</taxon>
        <taxon>Enterococcaceae</taxon>
        <taxon>Enterococcus</taxon>
    </lineage>
</organism>